<dbReference type="SMART" id="SM00856">
    <property type="entry name" value="PMEI"/>
    <property type="match status" value="1"/>
</dbReference>
<dbReference type="PANTHER" id="PTHR31080:SF87">
    <property type="entry name" value="PECTINESTERASE INHIBITOR 7"/>
    <property type="match status" value="1"/>
</dbReference>
<proteinExistence type="inferred from homology"/>
<comment type="similarity">
    <text evidence="5">Belongs to the PMEI family.</text>
</comment>
<evidence type="ECO:0000313" key="8">
    <source>
        <dbReference type="EMBL" id="PKA54186.1"/>
    </source>
</evidence>
<feature type="signal peptide" evidence="6">
    <location>
        <begin position="1"/>
        <end position="31"/>
    </location>
</feature>
<evidence type="ECO:0000256" key="3">
    <source>
        <dbReference type="ARBA" id="ARBA00022729"/>
    </source>
</evidence>
<dbReference type="OrthoDB" id="1430376at2759"/>
<accession>A0A2I0AFA8</accession>
<organism evidence="8 9">
    <name type="scientific">Apostasia shenzhenica</name>
    <dbReference type="NCBI Taxonomy" id="1088818"/>
    <lineage>
        <taxon>Eukaryota</taxon>
        <taxon>Viridiplantae</taxon>
        <taxon>Streptophyta</taxon>
        <taxon>Embryophyta</taxon>
        <taxon>Tracheophyta</taxon>
        <taxon>Spermatophyta</taxon>
        <taxon>Magnoliopsida</taxon>
        <taxon>Liliopsida</taxon>
        <taxon>Asparagales</taxon>
        <taxon>Orchidaceae</taxon>
        <taxon>Apostasioideae</taxon>
        <taxon>Apostasia</taxon>
    </lineage>
</organism>
<evidence type="ECO:0000256" key="1">
    <source>
        <dbReference type="ARBA" id="ARBA00004239"/>
    </source>
</evidence>
<dbReference type="FunFam" id="1.20.140.40:FF:000006">
    <property type="entry name" value="Pectinesterase inhibitor 3"/>
    <property type="match status" value="1"/>
</dbReference>
<keyword evidence="3 6" id="KW-0732">Signal</keyword>
<gene>
    <name evidence="8" type="ORF">AXF42_Ash000019</name>
</gene>
<dbReference type="GO" id="GO:0030599">
    <property type="term" value="F:pectinesterase activity"/>
    <property type="evidence" value="ECO:0007669"/>
    <property type="project" value="UniProtKB-EC"/>
</dbReference>
<dbReference type="CDD" id="cd15798">
    <property type="entry name" value="PMEI-like_3"/>
    <property type="match status" value="1"/>
</dbReference>
<keyword evidence="9" id="KW-1185">Reference proteome</keyword>
<dbReference type="EMBL" id="KZ451982">
    <property type="protein sequence ID" value="PKA54186.1"/>
    <property type="molecule type" value="Genomic_DNA"/>
</dbReference>
<evidence type="ECO:0000256" key="2">
    <source>
        <dbReference type="ARBA" id="ARBA00022525"/>
    </source>
</evidence>
<keyword evidence="8" id="KW-0378">Hydrolase</keyword>
<dbReference type="InterPro" id="IPR035513">
    <property type="entry name" value="Invertase/methylesterase_inhib"/>
</dbReference>
<dbReference type="STRING" id="1088818.A0A2I0AFA8"/>
<feature type="domain" description="Pectinesterase inhibitor" evidence="7">
    <location>
        <begin position="37"/>
        <end position="199"/>
    </location>
</feature>
<feature type="chain" id="PRO_5014123607" evidence="6">
    <location>
        <begin position="32"/>
        <end position="207"/>
    </location>
</feature>
<dbReference type="GO" id="GO:0004857">
    <property type="term" value="F:enzyme inhibitor activity"/>
    <property type="evidence" value="ECO:0007669"/>
    <property type="project" value="InterPro"/>
</dbReference>
<evidence type="ECO:0000256" key="6">
    <source>
        <dbReference type="SAM" id="SignalP"/>
    </source>
</evidence>
<sequence>MARNRVAIPRAAAAAVLVLCLSAAAGIAVKAAPVPRGPAEYILLSCNVTRFPDLCAKSLVVYAPAVRRSPRRLAQAALAVTEDRALAASSFVRGMSVGGRKTTRGSLDGGAVRDCVETLADGVDRLRRSLKEMGRLGRYGSSNFSWHLSNVQTWVSAALTDDNTCLDSLSQDRSAAVVRLQIRRQIVHVARLTSNALALINRLDPNY</sequence>
<dbReference type="InterPro" id="IPR006501">
    <property type="entry name" value="Pectinesterase_inhib_dom"/>
</dbReference>
<dbReference type="SUPFAM" id="SSF101148">
    <property type="entry name" value="Plant invertase/pectin methylesterase inhibitor"/>
    <property type="match status" value="1"/>
</dbReference>
<keyword evidence="2" id="KW-0964">Secreted</keyword>
<evidence type="ECO:0000313" key="9">
    <source>
        <dbReference type="Proteomes" id="UP000236161"/>
    </source>
</evidence>
<comment type="subcellular location">
    <subcellularLocation>
        <location evidence="1">Secreted</location>
        <location evidence="1">Extracellular space</location>
    </subcellularLocation>
</comment>
<dbReference type="EC" id="3.1.1.11" evidence="8"/>
<keyword evidence="4" id="KW-1015">Disulfide bond</keyword>
<dbReference type="GO" id="GO:0005576">
    <property type="term" value="C:extracellular region"/>
    <property type="evidence" value="ECO:0007669"/>
    <property type="project" value="UniProtKB-SubCell"/>
</dbReference>
<protein>
    <submittedName>
        <fullName evidence="8">21 kDa protein</fullName>
        <ecNumber evidence="8">3.1.1.11</ecNumber>
    </submittedName>
</protein>
<name>A0A2I0AFA8_9ASPA</name>
<dbReference type="NCBIfam" id="TIGR01614">
    <property type="entry name" value="PME_inhib"/>
    <property type="match status" value="1"/>
</dbReference>
<dbReference type="Proteomes" id="UP000236161">
    <property type="component" value="Unassembled WGS sequence"/>
</dbReference>
<evidence type="ECO:0000256" key="4">
    <source>
        <dbReference type="ARBA" id="ARBA00023157"/>
    </source>
</evidence>
<dbReference type="Gene3D" id="1.20.140.40">
    <property type="entry name" value="Invertase/pectin methylesterase inhibitor family protein"/>
    <property type="match status" value="1"/>
</dbReference>
<evidence type="ECO:0000256" key="5">
    <source>
        <dbReference type="ARBA" id="ARBA00038471"/>
    </source>
</evidence>
<evidence type="ECO:0000259" key="7">
    <source>
        <dbReference type="SMART" id="SM00856"/>
    </source>
</evidence>
<reference evidence="8 9" key="1">
    <citation type="journal article" date="2017" name="Nature">
        <title>The Apostasia genome and the evolution of orchids.</title>
        <authorList>
            <person name="Zhang G.Q."/>
            <person name="Liu K.W."/>
            <person name="Li Z."/>
            <person name="Lohaus R."/>
            <person name="Hsiao Y.Y."/>
            <person name="Niu S.C."/>
            <person name="Wang J.Y."/>
            <person name="Lin Y.C."/>
            <person name="Xu Q."/>
            <person name="Chen L.J."/>
            <person name="Yoshida K."/>
            <person name="Fujiwara S."/>
            <person name="Wang Z.W."/>
            <person name="Zhang Y.Q."/>
            <person name="Mitsuda N."/>
            <person name="Wang M."/>
            <person name="Liu G.H."/>
            <person name="Pecoraro L."/>
            <person name="Huang H.X."/>
            <person name="Xiao X.J."/>
            <person name="Lin M."/>
            <person name="Wu X.Y."/>
            <person name="Wu W.L."/>
            <person name="Chen Y.Y."/>
            <person name="Chang S.B."/>
            <person name="Sakamoto S."/>
            <person name="Ohme-Takagi M."/>
            <person name="Yagi M."/>
            <person name="Zeng S.J."/>
            <person name="Shen C.Y."/>
            <person name="Yeh C.M."/>
            <person name="Luo Y.B."/>
            <person name="Tsai W.C."/>
            <person name="Van de Peer Y."/>
            <person name="Liu Z.J."/>
        </authorList>
    </citation>
    <scope>NUCLEOTIDE SEQUENCE [LARGE SCALE GENOMIC DNA]</scope>
    <source>
        <strain evidence="9">cv. Shenzhen</strain>
        <tissue evidence="8">Stem</tissue>
    </source>
</reference>
<dbReference type="PANTHER" id="PTHR31080">
    <property type="entry name" value="PECTINESTERASE INHIBITOR-LIKE"/>
    <property type="match status" value="1"/>
</dbReference>
<dbReference type="AlphaFoldDB" id="A0A2I0AFA8"/>
<dbReference type="Pfam" id="PF04043">
    <property type="entry name" value="PMEI"/>
    <property type="match status" value="1"/>
</dbReference>
<dbReference type="InterPro" id="IPR051955">
    <property type="entry name" value="PME_Inhibitor"/>
</dbReference>